<protein>
    <submittedName>
        <fullName evidence="1">BAG family molecular chaperone regulator 5 like</fullName>
    </submittedName>
</protein>
<reference evidence="1 2" key="1">
    <citation type="journal article" date="2023" name="Science">
        <title>Complex scaffold remodeling in plant triterpene biosynthesis.</title>
        <authorList>
            <person name="De La Pena R."/>
            <person name="Hodgson H."/>
            <person name="Liu J.C."/>
            <person name="Stephenson M.J."/>
            <person name="Martin A.C."/>
            <person name="Owen C."/>
            <person name="Harkess A."/>
            <person name="Leebens-Mack J."/>
            <person name="Jimenez L.E."/>
            <person name="Osbourn A."/>
            <person name="Sattely E.S."/>
        </authorList>
    </citation>
    <scope>NUCLEOTIDE SEQUENCE [LARGE SCALE GENOMIC DNA]</scope>
    <source>
        <strain evidence="2">cv. JPN11</strain>
        <tissue evidence="1">Leaf</tissue>
    </source>
</reference>
<name>A0ACC1XGZ6_MELAZ</name>
<organism evidence="1 2">
    <name type="scientific">Melia azedarach</name>
    <name type="common">Chinaberry tree</name>
    <dbReference type="NCBI Taxonomy" id="155640"/>
    <lineage>
        <taxon>Eukaryota</taxon>
        <taxon>Viridiplantae</taxon>
        <taxon>Streptophyta</taxon>
        <taxon>Embryophyta</taxon>
        <taxon>Tracheophyta</taxon>
        <taxon>Spermatophyta</taxon>
        <taxon>Magnoliopsida</taxon>
        <taxon>eudicotyledons</taxon>
        <taxon>Gunneridae</taxon>
        <taxon>Pentapetalae</taxon>
        <taxon>rosids</taxon>
        <taxon>malvids</taxon>
        <taxon>Sapindales</taxon>
        <taxon>Meliaceae</taxon>
        <taxon>Melia</taxon>
    </lineage>
</organism>
<accession>A0ACC1XGZ6</accession>
<dbReference type="Proteomes" id="UP001164539">
    <property type="component" value="Chromosome 9"/>
</dbReference>
<keyword evidence="2" id="KW-1185">Reference proteome</keyword>
<evidence type="ECO:0000313" key="2">
    <source>
        <dbReference type="Proteomes" id="UP001164539"/>
    </source>
</evidence>
<proteinExistence type="predicted"/>
<evidence type="ECO:0000313" key="1">
    <source>
        <dbReference type="EMBL" id="KAJ4710781.1"/>
    </source>
</evidence>
<sequence>MMDSPFYGRSYWNVPSSSRTRPHSHNSPSVRVIPVHYVGSEQRPSRSDSAVKIQKVFRGFLVRKSFKKIAEIRSEVEEIEKRISKEETIGSIGRDSKERLRINEMLMSLLFRLDSVRGVDSGVRDCRKTVIKKVIALQEFLDAVVSSNNKNGQIIEDDVVDNVGKVVEAVDQNQEDGENHDDSMPEETEVVEYKEIVKSREEVEDEETVTISIDDRKDREVVEDYDAMPTVSDCPEESVGTSQTESQADSSANPETLIEACEEDDNSQLKHENNAIETNKAENKEVNVKENSGAGEDNTRNRELLERMMEDNEKMMDMMAQLFERNEMQTRMLSSLSQRVEQLERAFMCERLRRKKKRQAAATVDGCQTSPDNKKCGKR</sequence>
<comment type="caution">
    <text evidence="1">The sequence shown here is derived from an EMBL/GenBank/DDBJ whole genome shotgun (WGS) entry which is preliminary data.</text>
</comment>
<gene>
    <name evidence="1" type="ORF">OWV82_016916</name>
</gene>
<dbReference type="EMBL" id="CM051402">
    <property type="protein sequence ID" value="KAJ4710781.1"/>
    <property type="molecule type" value="Genomic_DNA"/>
</dbReference>